<dbReference type="OrthoDB" id="975117at2"/>
<feature type="signal peptide" evidence="1">
    <location>
        <begin position="1"/>
        <end position="22"/>
    </location>
</feature>
<accession>A0A3R9P0Z5</accession>
<dbReference type="GO" id="GO:2001070">
    <property type="term" value="F:starch binding"/>
    <property type="evidence" value="ECO:0007669"/>
    <property type="project" value="InterPro"/>
</dbReference>
<organism evidence="3 4">
    <name type="scientific">Mangrovimonas spongiae</name>
    <dbReference type="NCBI Taxonomy" id="2494697"/>
    <lineage>
        <taxon>Bacteria</taxon>
        <taxon>Pseudomonadati</taxon>
        <taxon>Bacteroidota</taxon>
        <taxon>Flavobacteriia</taxon>
        <taxon>Flavobacteriales</taxon>
        <taxon>Flavobacteriaceae</taxon>
        <taxon>Mangrovimonas</taxon>
    </lineage>
</organism>
<keyword evidence="1" id="KW-0732">Signal</keyword>
<proteinExistence type="predicted"/>
<dbReference type="Proteomes" id="UP000270620">
    <property type="component" value="Unassembled WGS sequence"/>
</dbReference>
<evidence type="ECO:0000313" key="4">
    <source>
        <dbReference type="Proteomes" id="UP000270620"/>
    </source>
</evidence>
<keyword evidence="4" id="KW-1185">Reference proteome</keyword>
<protein>
    <submittedName>
        <fullName evidence="3">SusF/SusE family outer membrane protein</fullName>
    </submittedName>
</protein>
<dbReference type="RefSeq" id="WP_125466893.1">
    <property type="nucleotide sequence ID" value="NZ_RWBG01000001.1"/>
</dbReference>
<evidence type="ECO:0000313" key="3">
    <source>
        <dbReference type="EMBL" id="RSK41902.1"/>
    </source>
</evidence>
<dbReference type="GO" id="GO:0019867">
    <property type="term" value="C:outer membrane"/>
    <property type="evidence" value="ECO:0007669"/>
    <property type="project" value="InterPro"/>
</dbReference>
<dbReference type="InterPro" id="IPR025970">
    <property type="entry name" value="SusE"/>
</dbReference>
<reference evidence="3 4" key="1">
    <citation type="submission" date="2018-12" db="EMBL/GenBank/DDBJ databases">
        <title>Mangrovimonas spongiae sp. nov., a novel member of the genus Mangrovimonas isolated from marine sponge.</title>
        <authorList>
            <person name="Zhuang L."/>
            <person name="Luo L."/>
        </authorList>
    </citation>
    <scope>NUCLEOTIDE SEQUENCE [LARGE SCALE GENOMIC DNA]</scope>
    <source>
        <strain evidence="3 4">HN-E26</strain>
    </source>
</reference>
<dbReference type="EMBL" id="RWBG01000001">
    <property type="protein sequence ID" value="RSK41902.1"/>
    <property type="molecule type" value="Genomic_DNA"/>
</dbReference>
<dbReference type="Pfam" id="PF14292">
    <property type="entry name" value="SusE"/>
    <property type="match status" value="1"/>
</dbReference>
<dbReference type="PROSITE" id="PS51257">
    <property type="entry name" value="PROKAR_LIPOPROTEIN"/>
    <property type="match status" value="1"/>
</dbReference>
<feature type="domain" description="SusE outer membrane protein" evidence="2">
    <location>
        <begin position="23"/>
        <end position="134"/>
    </location>
</feature>
<dbReference type="AlphaFoldDB" id="A0A3R9P0Z5"/>
<sequence>MKKIKILTLLFLSLLGFYSCQDDDNLSYIAQPVGDFSFTNSFSSEYVLTTATSSNLGERFTWDNANFDVQTNVSYDIQKSITGDFSDMEIIGTTSANEYAVTIGDLLNYAEEAGLDNDPDTEDMPDTGEVYFRVRAYVGSDSDIELTSESQALTLVLIGGDETVEPVLKDLYLVGDATAPGWSENNNNPAIIRHADNENMYTFRGYFVGGGEGFKLLEVLGQWQPQWGVGASTGEAAVNDGTGSDPTAFPITDSGYYEFTLDTDAMTYTLDTYDASAATDYTTIGIIGDATVGGWDADTDMTQSTFDPHIWYMNDVEIGDGEMKFRAENDWATNWGNNTPLSGFGTLDGANIPVTAGIYNIWFNDLDGGYILIPVE</sequence>
<name>A0A3R9P0Z5_9FLAO</name>
<feature type="chain" id="PRO_5018738534" evidence="1">
    <location>
        <begin position="23"/>
        <end position="376"/>
    </location>
</feature>
<evidence type="ECO:0000259" key="2">
    <source>
        <dbReference type="Pfam" id="PF14292"/>
    </source>
</evidence>
<dbReference type="Gene3D" id="2.60.40.3620">
    <property type="match status" value="2"/>
</dbReference>
<gene>
    <name evidence="3" type="ORF">EJA19_03210</name>
</gene>
<evidence type="ECO:0000256" key="1">
    <source>
        <dbReference type="SAM" id="SignalP"/>
    </source>
</evidence>
<comment type="caution">
    <text evidence="3">The sequence shown here is derived from an EMBL/GenBank/DDBJ whole genome shotgun (WGS) entry which is preliminary data.</text>
</comment>